<evidence type="ECO:0000313" key="4">
    <source>
        <dbReference type="EMBL" id="KAK7480663.1"/>
    </source>
</evidence>
<feature type="compositionally biased region" description="Polar residues" evidence="2">
    <location>
        <begin position="426"/>
        <end position="442"/>
    </location>
</feature>
<dbReference type="Gene3D" id="3.30.70.1620">
    <property type="match status" value="1"/>
</dbReference>
<evidence type="ECO:0000256" key="2">
    <source>
        <dbReference type="SAM" id="MobiDB-lite"/>
    </source>
</evidence>
<keyword evidence="5" id="KW-1185">Reference proteome</keyword>
<dbReference type="AlphaFoldDB" id="A0ABD0K0H3"/>
<name>A0ABD0K0H3_9CAEN</name>
<dbReference type="SMART" id="SM00968">
    <property type="entry name" value="SMC_hinge"/>
    <property type="match status" value="1"/>
</dbReference>
<dbReference type="PANTHER" id="PTHR22640">
    <property type="entry name" value="STRUCTURAL MAINTENANCE OF CHROMOSOMES FLEXIBLE HINGE DOMAIN-CONTAINING PROTEIN 1"/>
    <property type="match status" value="1"/>
</dbReference>
<dbReference type="InterPro" id="IPR038892">
    <property type="entry name" value="SMCHD1"/>
</dbReference>
<dbReference type="SUPFAM" id="SSF75553">
    <property type="entry name" value="Smc hinge domain"/>
    <property type="match status" value="1"/>
</dbReference>
<feature type="coiled-coil region" evidence="1">
    <location>
        <begin position="316"/>
        <end position="365"/>
    </location>
</feature>
<keyword evidence="1" id="KW-0175">Coiled coil</keyword>
<accession>A0ABD0K0H3</accession>
<evidence type="ECO:0000256" key="1">
    <source>
        <dbReference type="SAM" id="Coils"/>
    </source>
</evidence>
<protein>
    <recommendedName>
        <fullName evidence="3">SMC hinge domain-containing protein</fullName>
    </recommendedName>
</protein>
<dbReference type="InterPro" id="IPR036277">
    <property type="entry name" value="SMC_hinge_sf"/>
</dbReference>
<dbReference type="InterPro" id="IPR010935">
    <property type="entry name" value="SMC_hinge"/>
</dbReference>
<dbReference type="Gene3D" id="1.20.1060.20">
    <property type="match status" value="1"/>
</dbReference>
<dbReference type="Proteomes" id="UP001519460">
    <property type="component" value="Unassembled WGS sequence"/>
</dbReference>
<organism evidence="4 5">
    <name type="scientific">Batillaria attramentaria</name>
    <dbReference type="NCBI Taxonomy" id="370345"/>
    <lineage>
        <taxon>Eukaryota</taxon>
        <taxon>Metazoa</taxon>
        <taxon>Spiralia</taxon>
        <taxon>Lophotrochozoa</taxon>
        <taxon>Mollusca</taxon>
        <taxon>Gastropoda</taxon>
        <taxon>Caenogastropoda</taxon>
        <taxon>Sorbeoconcha</taxon>
        <taxon>Cerithioidea</taxon>
        <taxon>Batillariidae</taxon>
        <taxon>Batillaria</taxon>
    </lineage>
</organism>
<feature type="coiled-coil region" evidence="1">
    <location>
        <begin position="32"/>
        <end position="80"/>
    </location>
</feature>
<dbReference type="EMBL" id="JACVVK020000277">
    <property type="protein sequence ID" value="KAK7480663.1"/>
    <property type="molecule type" value="Genomic_DNA"/>
</dbReference>
<dbReference type="Pfam" id="PF06470">
    <property type="entry name" value="SMC_hinge"/>
    <property type="match status" value="1"/>
</dbReference>
<evidence type="ECO:0000313" key="5">
    <source>
        <dbReference type="Proteomes" id="UP001519460"/>
    </source>
</evidence>
<proteinExistence type="predicted"/>
<dbReference type="PANTHER" id="PTHR22640:SF2">
    <property type="entry name" value="STRUCTURAL MAINTENANCE OF CHROMOSOMES FLEXIBLE HINGE DOMAIN-CONTAINING PROTEIN 1"/>
    <property type="match status" value="1"/>
</dbReference>
<reference evidence="4 5" key="1">
    <citation type="journal article" date="2023" name="Sci. Data">
        <title>Genome assembly of the Korean intertidal mud-creeper Batillaria attramentaria.</title>
        <authorList>
            <person name="Patra A.K."/>
            <person name="Ho P.T."/>
            <person name="Jun S."/>
            <person name="Lee S.J."/>
            <person name="Kim Y."/>
            <person name="Won Y.J."/>
        </authorList>
    </citation>
    <scope>NUCLEOTIDE SEQUENCE [LARGE SCALE GENOMIC DNA]</scope>
    <source>
        <strain evidence="4">Wonlab-2016</strain>
    </source>
</reference>
<feature type="compositionally biased region" description="Polar residues" evidence="2">
    <location>
        <begin position="395"/>
        <end position="413"/>
    </location>
</feature>
<feature type="region of interest" description="Disordered" evidence="2">
    <location>
        <begin position="369"/>
        <end position="453"/>
    </location>
</feature>
<comment type="caution">
    <text evidence="4">The sequence shown here is derived from an EMBL/GenBank/DDBJ whole genome shotgun (WGS) entry which is preliminary data.</text>
</comment>
<gene>
    <name evidence="4" type="ORF">BaRGS_00028135</name>
</gene>
<feature type="domain" description="SMC hinge" evidence="3">
    <location>
        <begin position="128"/>
        <end position="254"/>
    </location>
</feature>
<sequence>MNDLVLPFDSCMKHKTFCVLMMCADAKKQSQMAALSKERENLQSTIQAYRTMFQTQRTLVEELRTSVHEAAREEQSIRAELRKQNIPGAQLQDTDSVEKLITARMKERDQLLHKPRRLCGLAPAPDEPDVIGKIGHLAMIENTDIARVISWHMSADMDCVITLTTKKAQEIYSKTQGRQQVLPLDSIYRKNLPDWGKPLPHVRYRPNWKPPGRPVYARDMLQFHTDQESCRLVFGMLLGDTLILDSLDHANAYRQEIIKHSHCPTILTWQGDRIRSNGKFGGTMNKAVPIEKLRGAVFGEPLPMAYHALCTQIASLEQYQAALTRHVQAQDELQEVINTQKNPEMSAKYKECQEAEAQLVEIERQLGVGVPSKSRAASSTPKDVTGPSPAKRSRVSTGGSPTSPIVSHRTPLNGSIGDAAEPDPSITPTRTSLRIASMTTVVSDDGRKRLRKT</sequence>
<evidence type="ECO:0000259" key="3">
    <source>
        <dbReference type="SMART" id="SM00968"/>
    </source>
</evidence>